<protein>
    <submittedName>
        <fullName evidence="1">Putative tRNA adenosine deaminase-associated protein</fullName>
    </submittedName>
</protein>
<keyword evidence="2" id="KW-1185">Reference proteome</keyword>
<proteinExistence type="predicted"/>
<comment type="caution">
    <text evidence="1">The sequence shown here is derived from an EMBL/GenBank/DDBJ whole genome shotgun (WGS) entry which is preliminary data.</text>
</comment>
<evidence type="ECO:0000313" key="2">
    <source>
        <dbReference type="Proteomes" id="UP000243528"/>
    </source>
</evidence>
<dbReference type="Proteomes" id="UP000243528">
    <property type="component" value="Unassembled WGS sequence"/>
</dbReference>
<dbReference type="RefSeq" id="WP_106536736.1">
    <property type="nucleotide sequence ID" value="NZ_ML142899.1"/>
</dbReference>
<dbReference type="EMBL" id="PYGE01000004">
    <property type="protein sequence ID" value="PSL05330.1"/>
    <property type="molecule type" value="Genomic_DNA"/>
</dbReference>
<reference evidence="1 2" key="1">
    <citation type="submission" date="2018-03" db="EMBL/GenBank/DDBJ databases">
        <title>Genomic Encyclopedia of Archaeal and Bacterial Type Strains, Phase II (KMG-II): from individual species to whole genera.</title>
        <authorList>
            <person name="Goeker M."/>
        </authorList>
    </citation>
    <scope>NUCLEOTIDE SEQUENCE [LARGE SCALE GENOMIC DNA]</scope>
    <source>
        <strain evidence="1 2">DSM 45211</strain>
    </source>
</reference>
<dbReference type="AlphaFoldDB" id="A0A2P8E776"/>
<dbReference type="NCBIfam" id="TIGR03941">
    <property type="entry name" value="tRNA_deam_assoc"/>
    <property type="match status" value="1"/>
</dbReference>
<dbReference type="OrthoDB" id="5189541at2"/>
<dbReference type="InterPro" id="IPR023869">
    <property type="entry name" value="tRNA_Adeno_NH3ase_assoc_put"/>
</dbReference>
<sequence length="155" mass="16894">MSDEGVVDFVVVAFRHGGRWRVESVPRRLGNDLDATVTVLRERAGGDGFAFISVDEDFFVALRLAGADTRWLLSDVTAATDWPVARDVLDRLVLPLPDEDDRVQPAGDVTIFADLGVDPMSVAAICDDLDSYPDEMLARIADLAGFGPEFDDVLP</sequence>
<name>A0A2P8E776_9ACTN</name>
<organism evidence="1 2">
    <name type="scientific">Haloactinopolyspora alba</name>
    <dbReference type="NCBI Taxonomy" id="648780"/>
    <lineage>
        <taxon>Bacteria</taxon>
        <taxon>Bacillati</taxon>
        <taxon>Actinomycetota</taxon>
        <taxon>Actinomycetes</taxon>
        <taxon>Jiangellales</taxon>
        <taxon>Jiangellaceae</taxon>
        <taxon>Haloactinopolyspora</taxon>
    </lineage>
</organism>
<evidence type="ECO:0000313" key="1">
    <source>
        <dbReference type="EMBL" id="PSL05330.1"/>
    </source>
</evidence>
<accession>A0A2P8E776</accession>
<gene>
    <name evidence="1" type="ORF">CLV30_104196</name>
</gene>